<evidence type="ECO:0000313" key="1">
    <source>
        <dbReference type="EMBL" id="KAI3747600.1"/>
    </source>
</evidence>
<comment type="caution">
    <text evidence="1">The sequence shown here is derived from an EMBL/GenBank/DDBJ whole genome shotgun (WGS) entry which is preliminary data.</text>
</comment>
<dbReference type="EMBL" id="CM042049">
    <property type="protein sequence ID" value="KAI3747600.1"/>
    <property type="molecule type" value="Genomic_DNA"/>
</dbReference>
<name>A0ACB9DM28_ARCLA</name>
<reference evidence="2" key="1">
    <citation type="journal article" date="2022" name="Mol. Ecol. Resour.">
        <title>The genomes of chicory, endive, great burdock and yacon provide insights into Asteraceae palaeo-polyploidization history and plant inulin production.</title>
        <authorList>
            <person name="Fan W."/>
            <person name="Wang S."/>
            <person name="Wang H."/>
            <person name="Wang A."/>
            <person name="Jiang F."/>
            <person name="Liu H."/>
            <person name="Zhao H."/>
            <person name="Xu D."/>
            <person name="Zhang Y."/>
        </authorList>
    </citation>
    <scope>NUCLEOTIDE SEQUENCE [LARGE SCALE GENOMIC DNA]</scope>
    <source>
        <strain evidence="2">cv. Niubang</strain>
    </source>
</reference>
<gene>
    <name evidence="1" type="ORF">L6452_10113</name>
</gene>
<protein>
    <submittedName>
        <fullName evidence="1">Uncharacterized protein</fullName>
    </submittedName>
</protein>
<evidence type="ECO:0000313" key="2">
    <source>
        <dbReference type="Proteomes" id="UP001055879"/>
    </source>
</evidence>
<accession>A0ACB9DM28</accession>
<reference evidence="1 2" key="2">
    <citation type="journal article" date="2022" name="Mol. Ecol. Resour.">
        <title>The genomes of chicory, endive, great burdock and yacon provide insights into Asteraceae paleo-polyploidization history and plant inulin production.</title>
        <authorList>
            <person name="Fan W."/>
            <person name="Wang S."/>
            <person name="Wang H."/>
            <person name="Wang A."/>
            <person name="Jiang F."/>
            <person name="Liu H."/>
            <person name="Zhao H."/>
            <person name="Xu D."/>
            <person name="Zhang Y."/>
        </authorList>
    </citation>
    <scope>NUCLEOTIDE SEQUENCE [LARGE SCALE GENOMIC DNA]</scope>
    <source>
        <strain evidence="2">cv. Niubang</strain>
    </source>
</reference>
<dbReference type="Proteomes" id="UP001055879">
    <property type="component" value="Linkage Group LG03"/>
</dbReference>
<organism evidence="1 2">
    <name type="scientific">Arctium lappa</name>
    <name type="common">Greater burdock</name>
    <name type="synonym">Lappa major</name>
    <dbReference type="NCBI Taxonomy" id="4217"/>
    <lineage>
        <taxon>Eukaryota</taxon>
        <taxon>Viridiplantae</taxon>
        <taxon>Streptophyta</taxon>
        <taxon>Embryophyta</taxon>
        <taxon>Tracheophyta</taxon>
        <taxon>Spermatophyta</taxon>
        <taxon>Magnoliopsida</taxon>
        <taxon>eudicotyledons</taxon>
        <taxon>Gunneridae</taxon>
        <taxon>Pentapetalae</taxon>
        <taxon>asterids</taxon>
        <taxon>campanulids</taxon>
        <taxon>Asterales</taxon>
        <taxon>Asteraceae</taxon>
        <taxon>Carduoideae</taxon>
        <taxon>Cardueae</taxon>
        <taxon>Arctiinae</taxon>
        <taxon>Arctium</taxon>
    </lineage>
</organism>
<proteinExistence type="predicted"/>
<sequence>MAVLIVLLVLLLIELGIAQSNDTNIPIQYFCGSIAPKSQSNFIKNRKSTLDELRMQLLSRRVFYARAQNLSDGDSVFAVAQCRNYISVDQCVDCFDVAASELVNCTAGNGAYVFLDNCFVRYEDFADFYNNPTVKQDGVGTPLSLCGNQSVSQPITSFNQVVDRLLSDIRDATPKTSNFYVASTRQITSENATMYAFAQCVENRNQSSCQTCMNTAYDRLYNCLPSTEGRFFDMGCVARYSETPFFNDNQTTNIINVLKGHSSKVAIVAGAIGGVVLLFLILLLWLFYRLRMKSKKTEEDLKGAINYNYRDLQLATNDFSEENILGKGGYGEVFKAILDDNSIVAVKKLQVHHARVKEEFQNEVMLISNVHHKNLLRLLGWSSEGSDLLLVLEYMPNGSLDRFLWGAKRGTLDWNQRFEIIFGIARGLAHLHNEFHVKIIHRDIKSSNILLSDDFKPKIADFGLARFQPEDQTHVSTKFAGTLGYTAPEYAIRGLLSDKVDTYSYGVVILEVISGRRSTEVKSESSSAYLLEQAWRLYEDKMHMKFIDETLDLNQYEQEHAMKIIEIGLLCTQSPVSNRPTMSEVVLMLQDGQSLGKRQLTRPTFVNNQDRRITIVSSNSIGAPNDFKRPKELEVNEQIHSEKADDKVDVMEKGMDVAKIL</sequence>
<keyword evidence="2" id="KW-1185">Reference proteome</keyword>